<gene>
    <name evidence="2" type="ORF">BACCAP_00580</name>
</gene>
<reference evidence="2 3" key="1">
    <citation type="submission" date="2007-04" db="EMBL/GenBank/DDBJ databases">
        <authorList>
            <person name="Fulton L."/>
            <person name="Clifton S."/>
            <person name="Fulton B."/>
            <person name="Xu J."/>
            <person name="Minx P."/>
            <person name="Pepin K.H."/>
            <person name="Johnson M."/>
            <person name="Thiruvilangam P."/>
            <person name="Bhonagiri V."/>
            <person name="Nash W.E."/>
            <person name="Mardis E.R."/>
            <person name="Wilson R.K."/>
        </authorList>
    </citation>
    <scope>NUCLEOTIDE SEQUENCE [LARGE SCALE GENOMIC DNA]</scope>
    <source>
        <strain evidence="2 3">ATCC 29799</strain>
    </source>
</reference>
<reference evidence="2 3" key="2">
    <citation type="submission" date="2007-06" db="EMBL/GenBank/DDBJ databases">
        <title>Draft genome sequence of Pseudoflavonifractor capillosus ATCC 29799.</title>
        <authorList>
            <person name="Sudarsanam P."/>
            <person name="Ley R."/>
            <person name="Guruge J."/>
            <person name="Turnbaugh P.J."/>
            <person name="Mahowald M."/>
            <person name="Liep D."/>
            <person name="Gordon J."/>
        </authorList>
    </citation>
    <scope>NUCLEOTIDE SEQUENCE [LARGE SCALE GENOMIC DNA]</scope>
    <source>
        <strain evidence="2 3">ATCC 29799</strain>
    </source>
</reference>
<accession>A6NQV7</accession>
<sequence>MPPALPPLTAYNAGRGPPYLRQPSAGPLSNRLFSG</sequence>
<protein>
    <submittedName>
        <fullName evidence="2">Uncharacterized protein</fullName>
    </submittedName>
</protein>
<dbReference type="STRING" id="411467.BACCAP_00580"/>
<evidence type="ECO:0000313" key="2">
    <source>
        <dbReference type="EMBL" id="EDN01453.1"/>
    </source>
</evidence>
<organism evidence="2 3">
    <name type="scientific">Pseudoflavonifractor capillosus ATCC 29799</name>
    <dbReference type="NCBI Taxonomy" id="411467"/>
    <lineage>
        <taxon>Bacteria</taxon>
        <taxon>Bacillati</taxon>
        <taxon>Bacillota</taxon>
        <taxon>Clostridia</taxon>
        <taxon>Eubacteriales</taxon>
        <taxon>Oscillospiraceae</taxon>
        <taxon>Pseudoflavonifractor</taxon>
    </lineage>
</organism>
<name>A6NQV7_9FIRM</name>
<evidence type="ECO:0000313" key="3">
    <source>
        <dbReference type="Proteomes" id="UP000003639"/>
    </source>
</evidence>
<proteinExistence type="predicted"/>
<dbReference type="AlphaFoldDB" id="A6NQV7"/>
<comment type="caution">
    <text evidence="2">The sequence shown here is derived from an EMBL/GenBank/DDBJ whole genome shotgun (WGS) entry which is preliminary data.</text>
</comment>
<dbReference type="Proteomes" id="UP000003639">
    <property type="component" value="Unassembled WGS sequence"/>
</dbReference>
<feature type="region of interest" description="Disordered" evidence="1">
    <location>
        <begin position="1"/>
        <end position="35"/>
    </location>
</feature>
<keyword evidence="3" id="KW-1185">Reference proteome</keyword>
<evidence type="ECO:0000256" key="1">
    <source>
        <dbReference type="SAM" id="MobiDB-lite"/>
    </source>
</evidence>
<dbReference type="EMBL" id="AAXG02000005">
    <property type="protein sequence ID" value="EDN01453.1"/>
    <property type="molecule type" value="Genomic_DNA"/>
</dbReference>